<accession>A0A840EAY0</accession>
<dbReference type="Proteomes" id="UP000576209">
    <property type="component" value="Unassembled WGS sequence"/>
</dbReference>
<organism evidence="4 5">
    <name type="scientific">Neolewinella aquimaris</name>
    <dbReference type="NCBI Taxonomy" id="1835722"/>
    <lineage>
        <taxon>Bacteria</taxon>
        <taxon>Pseudomonadati</taxon>
        <taxon>Bacteroidota</taxon>
        <taxon>Saprospiria</taxon>
        <taxon>Saprospirales</taxon>
        <taxon>Lewinellaceae</taxon>
        <taxon>Neolewinella</taxon>
    </lineage>
</organism>
<dbReference type="SUPFAM" id="SSF56300">
    <property type="entry name" value="Metallo-dependent phosphatases"/>
    <property type="match status" value="1"/>
</dbReference>
<dbReference type="Pfam" id="PF09423">
    <property type="entry name" value="PhoD"/>
    <property type="match status" value="1"/>
</dbReference>
<feature type="signal peptide" evidence="1">
    <location>
        <begin position="1"/>
        <end position="21"/>
    </location>
</feature>
<dbReference type="InterPro" id="IPR029052">
    <property type="entry name" value="Metallo-depent_PP-like"/>
</dbReference>
<dbReference type="PANTHER" id="PTHR33987">
    <property type="entry name" value="CALCINEURIN-LIKE METALLO-PHOSPHOESTERASE SUPERFAMILY PROTEIN"/>
    <property type="match status" value="1"/>
</dbReference>
<comment type="caution">
    <text evidence="4">The sequence shown here is derived from an EMBL/GenBank/DDBJ whole genome shotgun (WGS) entry which is preliminary data.</text>
</comment>
<dbReference type="InterPro" id="IPR038607">
    <property type="entry name" value="PhoD-like_sf"/>
</dbReference>
<dbReference type="Pfam" id="PF25077">
    <property type="entry name" value="DUF7800"/>
    <property type="match status" value="1"/>
</dbReference>
<feature type="domain" description="PhoD-like phosphatase metallophosphatase" evidence="2">
    <location>
        <begin position="151"/>
        <end position="398"/>
    </location>
</feature>
<feature type="domain" description="DUF7800" evidence="3">
    <location>
        <begin position="25"/>
        <end position="111"/>
    </location>
</feature>
<evidence type="ECO:0000313" key="5">
    <source>
        <dbReference type="Proteomes" id="UP000576209"/>
    </source>
</evidence>
<dbReference type="EC" id="3.1.3.1" evidence="4"/>
<evidence type="ECO:0000256" key="1">
    <source>
        <dbReference type="SAM" id="SignalP"/>
    </source>
</evidence>
<dbReference type="PANTHER" id="PTHR33987:SF1">
    <property type="entry name" value="CALCINEURIN-LIKE METALLO-PHOSPHOESTERASE SUPERFAMILY PROTEIN"/>
    <property type="match status" value="1"/>
</dbReference>
<dbReference type="EMBL" id="JACIFF010000009">
    <property type="protein sequence ID" value="MBB4080597.1"/>
    <property type="molecule type" value="Genomic_DNA"/>
</dbReference>
<protein>
    <submittedName>
        <fullName evidence="4">Alkaline phosphatase D</fullName>
        <ecNumber evidence="4">3.1.3.1</ecNumber>
    </submittedName>
</protein>
<dbReference type="GO" id="GO:0004035">
    <property type="term" value="F:alkaline phosphatase activity"/>
    <property type="evidence" value="ECO:0007669"/>
    <property type="project" value="UniProtKB-EC"/>
</dbReference>
<keyword evidence="1" id="KW-0732">Signal</keyword>
<proteinExistence type="predicted"/>
<keyword evidence="4" id="KW-0378">Hydrolase</keyword>
<sequence>MFYLIRLLCLPILLTASSLCAQGAAIRSGPMLGYAEQREVLIWVQTTEAAEVTVAYLDSTGTISFTETVRTGAAEAFTAKLIADQVQPGTTYNYHVLLDGKVVDLPYPTTFTTQPTWRWREDPPAFTVGLGSCTYVNEPVYDRPGAGYGSEYEIFTAIDRRQPEVMIWLGDNMYLREPDWYTRTGYFHRYSHTRSLPEMQPLLARSFNYATWDDHDYGPNNSDRSWVRKELAKETFDLFWGNLTSGLPGNGGITSTFRYVDTDFFLLDNRSFRTPNDQVREDNKTVLGEVQLEWLIESLIFSDSPWKMVCIGGQVLNTHTGGETYANLAPEELDYLLRRITEENISGVVFLTGDRHHTELSELRLPNGKMVYDITISSLTAGTGNDRSEVNDRRVPGTLLVAHNFGILHFTGPSNDRQLTISVYGTDGGLAWERSLTRD</sequence>
<evidence type="ECO:0000259" key="2">
    <source>
        <dbReference type="Pfam" id="PF09423"/>
    </source>
</evidence>
<gene>
    <name evidence="4" type="ORF">GGR28_003232</name>
</gene>
<dbReference type="RefSeq" id="WP_246416787.1">
    <property type="nucleotide sequence ID" value="NZ_JACIFF010000009.1"/>
</dbReference>
<dbReference type="InterPro" id="IPR018946">
    <property type="entry name" value="PhoD-like_MPP"/>
</dbReference>
<dbReference type="AlphaFoldDB" id="A0A840EAY0"/>
<reference evidence="4 5" key="1">
    <citation type="submission" date="2020-08" db="EMBL/GenBank/DDBJ databases">
        <title>Genomic Encyclopedia of Type Strains, Phase IV (KMG-IV): sequencing the most valuable type-strain genomes for metagenomic binning, comparative biology and taxonomic classification.</title>
        <authorList>
            <person name="Goeker M."/>
        </authorList>
    </citation>
    <scope>NUCLEOTIDE SEQUENCE [LARGE SCALE GENOMIC DNA]</scope>
    <source>
        <strain evidence="4 5">DSM 105137</strain>
    </source>
</reference>
<dbReference type="InterPro" id="IPR056702">
    <property type="entry name" value="DUF7800"/>
</dbReference>
<dbReference type="CDD" id="cd07389">
    <property type="entry name" value="MPP_PhoD"/>
    <property type="match status" value="1"/>
</dbReference>
<dbReference type="Gene3D" id="3.60.21.70">
    <property type="entry name" value="PhoD-like phosphatase"/>
    <property type="match status" value="1"/>
</dbReference>
<keyword evidence="5" id="KW-1185">Reference proteome</keyword>
<name>A0A840EAY0_9BACT</name>
<evidence type="ECO:0000259" key="3">
    <source>
        <dbReference type="Pfam" id="PF25077"/>
    </source>
</evidence>
<evidence type="ECO:0000313" key="4">
    <source>
        <dbReference type="EMBL" id="MBB4080597.1"/>
    </source>
</evidence>
<feature type="chain" id="PRO_5032953521" evidence="1">
    <location>
        <begin position="22"/>
        <end position="439"/>
    </location>
</feature>